<comment type="cofactor">
    <cofactor evidence="1 5">
        <name>Zn(2+)</name>
        <dbReference type="ChEBI" id="CHEBI:29105"/>
    </cofactor>
</comment>
<dbReference type="InterPro" id="IPR011032">
    <property type="entry name" value="GroES-like_sf"/>
</dbReference>
<dbReference type="Pfam" id="PF08240">
    <property type="entry name" value="ADH_N"/>
    <property type="match status" value="1"/>
</dbReference>
<accession>A0ABY5AGC5</accession>
<dbReference type="CDD" id="cd08283">
    <property type="entry name" value="FDH_like_1"/>
    <property type="match status" value="1"/>
</dbReference>
<dbReference type="EMBL" id="CP099397">
    <property type="protein sequence ID" value="USR41968.1"/>
    <property type="molecule type" value="Genomic_DNA"/>
</dbReference>
<evidence type="ECO:0000313" key="8">
    <source>
        <dbReference type="EMBL" id="USR41968.1"/>
    </source>
</evidence>
<sequence length="388" mass="41618">MRALTYHGSHDVRVDQVDDPSIEQPDDIILRVTATAICGSDLHLYRGKIPQVKQGDIFGHEFMGVVEEAGPAVTAVRKGDRVIVPFVIACGSCFFCQLDLHAACETTNPGRGAILNKKQIPSGAALFGYSHLYGGVPGGQAELVRVPKANAGPFKVPDELDDEQVLFLTDILPTGYQAAINAGIKPGSSVAIYGAGPVGLMSAACARMLGAEQIFMVDHHDYRLQYAQQTYGVVPINFDVVDDPAAAIIEQTAGHRGVDAVIDAVGFEAKGSLTETVLTALKLEASSGVALRQCIAAVRRGGTISVPGVYAGFIHGFLFGDAFDKGLTFKMGQTHVHPLLPTLLQHVLEGELRPEIIISHRLPLAEAAEGYRIFESRKEECRKVILRP</sequence>
<dbReference type="Proteomes" id="UP001054897">
    <property type="component" value="Chromosome"/>
</dbReference>
<dbReference type="PROSITE" id="PS00059">
    <property type="entry name" value="ADH_ZINC"/>
    <property type="match status" value="1"/>
</dbReference>
<dbReference type="InterPro" id="IPR002328">
    <property type="entry name" value="ADH_Zn_CS"/>
</dbReference>
<dbReference type="Gene3D" id="3.40.50.720">
    <property type="entry name" value="NAD(P)-binding Rossmann-like Domain"/>
    <property type="match status" value="1"/>
</dbReference>
<proteinExistence type="inferred from homology"/>
<dbReference type="PANTHER" id="PTHR42813">
    <property type="entry name" value="ZINC-TYPE ALCOHOL DEHYDROGENASE-LIKE"/>
    <property type="match status" value="1"/>
</dbReference>
<dbReference type="Pfam" id="PF00107">
    <property type="entry name" value="ADH_zinc_N"/>
    <property type="match status" value="1"/>
</dbReference>
<dbReference type="InterPro" id="IPR013154">
    <property type="entry name" value="ADH-like_N"/>
</dbReference>
<keyword evidence="3 5" id="KW-0862">Zinc</keyword>
<reference evidence="8" key="1">
    <citation type="submission" date="2022-06" db="EMBL/GenBank/DDBJ databases">
        <title>Complete genome of Pseudomonas hydrolytica DSWY01T.</title>
        <authorList>
            <person name="Jung J."/>
            <person name="Jeon C.O."/>
        </authorList>
    </citation>
    <scope>NUCLEOTIDE SEQUENCE</scope>
    <source>
        <strain evidence="8">DSWY01</strain>
    </source>
</reference>
<feature type="domain" description="Alcohol dehydrogenase-like C-terminal" evidence="6">
    <location>
        <begin position="197"/>
        <end position="266"/>
    </location>
</feature>
<evidence type="ECO:0000256" key="1">
    <source>
        <dbReference type="ARBA" id="ARBA00001947"/>
    </source>
</evidence>
<organism evidence="8 9">
    <name type="scientific">Ectopseudomonas hydrolytica</name>
    <dbReference type="NCBI Taxonomy" id="2493633"/>
    <lineage>
        <taxon>Bacteria</taxon>
        <taxon>Pseudomonadati</taxon>
        <taxon>Pseudomonadota</taxon>
        <taxon>Gammaproteobacteria</taxon>
        <taxon>Pseudomonadales</taxon>
        <taxon>Pseudomonadaceae</taxon>
        <taxon>Ectopseudomonas</taxon>
    </lineage>
</organism>
<comment type="similarity">
    <text evidence="5">Belongs to the zinc-containing alcohol dehydrogenase family.</text>
</comment>
<dbReference type="InterPro" id="IPR036291">
    <property type="entry name" value="NAD(P)-bd_dom_sf"/>
</dbReference>
<evidence type="ECO:0000256" key="3">
    <source>
        <dbReference type="ARBA" id="ARBA00022833"/>
    </source>
</evidence>
<dbReference type="Gene3D" id="3.90.180.10">
    <property type="entry name" value="Medium-chain alcohol dehydrogenases, catalytic domain"/>
    <property type="match status" value="1"/>
</dbReference>
<dbReference type="RefSeq" id="WP_129482661.1">
    <property type="nucleotide sequence ID" value="NZ_CP099397.1"/>
</dbReference>
<evidence type="ECO:0000313" key="9">
    <source>
        <dbReference type="Proteomes" id="UP001054897"/>
    </source>
</evidence>
<gene>
    <name evidence="8" type="ORF">L1F06_011290</name>
</gene>
<keyword evidence="2 5" id="KW-0479">Metal-binding</keyword>
<dbReference type="SUPFAM" id="SSF50129">
    <property type="entry name" value="GroES-like"/>
    <property type="match status" value="1"/>
</dbReference>
<evidence type="ECO:0000259" key="6">
    <source>
        <dbReference type="Pfam" id="PF00107"/>
    </source>
</evidence>
<dbReference type="SUPFAM" id="SSF51735">
    <property type="entry name" value="NAD(P)-binding Rossmann-fold domains"/>
    <property type="match status" value="1"/>
</dbReference>
<evidence type="ECO:0000256" key="4">
    <source>
        <dbReference type="ARBA" id="ARBA00023002"/>
    </source>
</evidence>
<dbReference type="GeneID" id="300081563"/>
<name>A0ABY5AGC5_9GAMM</name>
<dbReference type="PANTHER" id="PTHR42813:SF2">
    <property type="entry name" value="DEHYDROGENASE, ZINC-CONTAINING, PUTATIVE (AFU_ORTHOLOGUE AFUA_2G02810)-RELATED"/>
    <property type="match status" value="1"/>
</dbReference>
<keyword evidence="9" id="KW-1185">Reference proteome</keyword>
<dbReference type="InterPro" id="IPR013149">
    <property type="entry name" value="ADH-like_C"/>
</dbReference>
<protein>
    <submittedName>
        <fullName evidence="8">Glutathione-dependent formaldehyde dehydrogenase</fullName>
    </submittedName>
</protein>
<keyword evidence="4" id="KW-0560">Oxidoreductase</keyword>
<evidence type="ECO:0000259" key="7">
    <source>
        <dbReference type="Pfam" id="PF08240"/>
    </source>
</evidence>
<feature type="domain" description="Alcohol dehydrogenase-like N-terminal" evidence="7">
    <location>
        <begin position="24"/>
        <end position="153"/>
    </location>
</feature>
<evidence type="ECO:0000256" key="5">
    <source>
        <dbReference type="RuleBase" id="RU361277"/>
    </source>
</evidence>
<evidence type="ECO:0000256" key="2">
    <source>
        <dbReference type="ARBA" id="ARBA00022723"/>
    </source>
</evidence>